<dbReference type="InterPro" id="IPR006008">
    <property type="entry name" value="YciB"/>
</dbReference>
<dbReference type="EMBL" id="BNAH01000007">
    <property type="protein sequence ID" value="GHE90432.1"/>
    <property type="molecule type" value="Genomic_DNA"/>
</dbReference>
<protein>
    <recommendedName>
        <fullName evidence="5">Inner membrane-spanning protein YciB</fullName>
    </recommendedName>
</protein>
<feature type="transmembrane region" description="Helical" evidence="5">
    <location>
        <begin position="151"/>
        <end position="173"/>
    </location>
</feature>
<feature type="transmembrane region" description="Helical" evidence="5">
    <location>
        <begin position="74"/>
        <end position="96"/>
    </location>
</feature>
<keyword evidence="7" id="KW-1185">Reference proteome</keyword>
<sequence>MHAIFEYLPLVIFFIFYKFADIYWATGSLIVTSALQIGYYLYKKQAIPKRNLVFFALILVFGGLTIFFHDDAFLKWKVTIINALFAAVLIISQVFFKKNLIKEMMSEGLTLPDNIWARLNNAWALFFLVCAVLNIYIAYNFSLETWVNFKVFGLMGLTFVFAIGSIMAIYQYLPKEEENNESITKADNKSE</sequence>
<feature type="transmembrane region" description="Helical" evidence="5">
    <location>
        <begin position="117"/>
        <end position="139"/>
    </location>
</feature>
<accession>A0ABQ3ITH2</accession>
<dbReference type="NCBIfam" id="NF001324">
    <property type="entry name" value="PRK00259.1-2"/>
    <property type="match status" value="1"/>
</dbReference>
<gene>
    <name evidence="5" type="primary">yciB</name>
    <name evidence="6" type="ORF">GCM10011501_19790</name>
</gene>
<keyword evidence="5" id="KW-0997">Cell inner membrane</keyword>
<evidence type="ECO:0000256" key="3">
    <source>
        <dbReference type="ARBA" id="ARBA00022989"/>
    </source>
</evidence>
<keyword evidence="2 5" id="KW-0812">Transmembrane</keyword>
<keyword evidence="4 5" id="KW-0472">Membrane</keyword>
<organism evidence="6 7">
    <name type="scientific">Thalassotalea profundi</name>
    <dbReference type="NCBI Taxonomy" id="2036687"/>
    <lineage>
        <taxon>Bacteria</taxon>
        <taxon>Pseudomonadati</taxon>
        <taxon>Pseudomonadota</taxon>
        <taxon>Gammaproteobacteria</taxon>
        <taxon>Alteromonadales</taxon>
        <taxon>Colwelliaceae</taxon>
        <taxon>Thalassotalea</taxon>
    </lineage>
</organism>
<dbReference type="Proteomes" id="UP000626370">
    <property type="component" value="Unassembled WGS sequence"/>
</dbReference>
<evidence type="ECO:0000256" key="1">
    <source>
        <dbReference type="ARBA" id="ARBA00022475"/>
    </source>
</evidence>
<comment type="function">
    <text evidence="5">Plays a role in cell envelope biogenesis, maintenance of cell envelope integrity and membrane homeostasis.</text>
</comment>
<evidence type="ECO:0000313" key="6">
    <source>
        <dbReference type="EMBL" id="GHE90432.1"/>
    </source>
</evidence>
<dbReference type="HAMAP" id="MF_00189">
    <property type="entry name" value="YciB"/>
    <property type="match status" value="1"/>
</dbReference>
<feature type="transmembrane region" description="Helical" evidence="5">
    <location>
        <begin position="51"/>
        <end position="68"/>
    </location>
</feature>
<dbReference type="PANTHER" id="PTHR36917">
    <property type="entry name" value="INTRACELLULAR SEPTATION PROTEIN A-RELATED"/>
    <property type="match status" value="1"/>
</dbReference>
<keyword evidence="1 5" id="KW-1003">Cell membrane</keyword>
<dbReference type="RefSeq" id="WP_189378113.1">
    <property type="nucleotide sequence ID" value="NZ_BNAH01000007.1"/>
</dbReference>
<dbReference type="NCBIfam" id="NF001325">
    <property type="entry name" value="PRK00259.1-3"/>
    <property type="match status" value="1"/>
</dbReference>
<evidence type="ECO:0000256" key="2">
    <source>
        <dbReference type="ARBA" id="ARBA00022692"/>
    </source>
</evidence>
<dbReference type="PANTHER" id="PTHR36917:SF1">
    <property type="entry name" value="INNER MEMBRANE-SPANNING PROTEIN YCIB"/>
    <property type="match status" value="1"/>
</dbReference>
<dbReference type="Pfam" id="PF04279">
    <property type="entry name" value="IspA"/>
    <property type="match status" value="1"/>
</dbReference>
<evidence type="ECO:0000313" key="7">
    <source>
        <dbReference type="Proteomes" id="UP000626370"/>
    </source>
</evidence>
<name>A0ABQ3ITH2_9GAMM</name>
<dbReference type="NCBIfam" id="TIGR00997">
    <property type="entry name" value="ispZ"/>
    <property type="match status" value="1"/>
</dbReference>
<reference evidence="7" key="1">
    <citation type="journal article" date="2019" name="Int. J. Syst. Evol. Microbiol.">
        <title>The Global Catalogue of Microorganisms (GCM) 10K type strain sequencing project: providing services to taxonomists for standard genome sequencing and annotation.</title>
        <authorList>
            <consortium name="The Broad Institute Genomics Platform"/>
            <consortium name="The Broad Institute Genome Sequencing Center for Infectious Disease"/>
            <person name="Wu L."/>
            <person name="Ma J."/>
        </authorList>
    </citation>
    <scope>NUCLEOTIDE SEQUENCE [LARGE SCALE GENOMIC DNA]</scope>
    <source>
        <strain evidence="7">CGMCC 1.15922</strain>
    </source>
</reference>
<comment type="caution">
    <text evidence="6">The sequence shown here is derived from an EMBL/GenBank/DDBJ whole genome shotgun (WGS) entry which is preliminary data.</text>
</comment>
<proteinExistence type="inferred from homology"/>
<feature type="transmembrane region" description="Helical" evidence="5">
    <location>
        <begin position="22"/>
        <end position="42"/>
    </location>
</feature>
<keyword evidence="3 5" id="KW-1133">Transmembrane helix</keyword>
<evidence type="ECO:0000256" key="4">
    <source>
        <dbReference type="ARBA" id="ARBA00023136"/>
    </source>
</evidence>
<comment type="subcellular location">
    <subcellularLocation>
        <location evidence="5">Cell inner membrane</location>
        <topology evidence="5">Multi-pass membrane protein</topology>
    </subcellularLocation>
</comment>
<evidence type="ECO:0000256" key="5">
    <source>
        <dbReference type="HAMAP-Rule" id="MF_00189"/>
    </source>
</evidence>
<comment type="similarity">
    <text evidence="5">Belongs to the YciB family.</text>
</comment>